<dbReference type="OrthoDB" id="5419821at2759"/>
<dbReference type="InterPro" id="IPR004919">
    <property type="entry name" value="GmrSD_N"/>
</dbReference>
<dbReference type="HOGENOM" id="CLU_013023_0_0_1"/>
<name>A0A0D0UY79_9TREE</name>
<evidence type="ECO:0000313" key="4">
    <source>
        <dbReference type="Proteomes" id="UP000053392"/>
    </source>
</evidence>
<evidence type="ECO:0000256" key="1">
    <source>
        <dbReference type="SAM" id="MobiDB-lite"/>
    </source>
</evidence>
<dbReference type="Pfam" id="PF03235">
    <property type="entry name" value="GmrSD_N"/>
    <property type="match status" value="1"/>
</dbReference>
<reference evidence="3 4" key="1">
    <citation type="submission" date="2015-01" db="EMBL/GenBank/DDBJ databases">
        <title>The Genome Sequence of Cryptococcus gattii Ram5.</title>
        <authorList>
            <consortium name="The Broad Institute Genomics Platform"/>
            <person name="Cuomo C."/>
            <person name="Litvintseva A."/>
            <person name="Chen Y."/>
            <person name="Heitman J."/>
            <person name="Sun S."/>
            <person name="Springer D."/>
            <person name="Dromer F."/>
            <person name="Young S."/>
            <person name="Zeng Q."/>
            <person name="Gargeya S."/>
            <person name="Abouelleil A."/>
            <person name="Alvarado L."/>
            <person name="Chapman S.B."/>
            <person name="Gainer-Dewar J."/>
            <person name="Goldberg J."/>
            <person name="Griggs A."/>
            <person name="Gujja S."/>
            <person name="Hansen M."/>
            <person name="Howarth C."/>
            <person name="Imamovic A."/>
            <person name="Larimer J."/>
            <person name="Murphy C."/>
            <person name="Naylor J."/>
            <person name="Pearson M."/>
            <person name="Priest M."/>
            <person name="Roberts A."/>
            <person name="Saif S."/>
            <person name="Shea T."/>
            <person name="Sykes S."/>
            <person name="Wortman J."/>
            <person name="Nusbaum C."/>
            <person name="Birren B."/>
        </authorList>
    </citation>
    <scope>NUCLEOTIDE SEQUENCE [LARGE SCALE GENOMIC DNA]</scope>
    <source>
        <strain evidence="3 4">Ram5</strain>
    </source>
</reference>
<dbReference type="AlphaFoldDB" id="A0A0D0UY79"/>
<feature type="region of interest" description="Disordered" evidence="1">
    <location>
        <begin position="390"/>
        <end position="414"/>
    </location>
</feature>
<keyword evidence="4" id="KW-1185">Reference proteome</keyword>
<evidence type="ECO:0000313" key="3">
    <source>
        <dbReference type="EMBL" id="KIR37690.1"/>
    </source>
</evidence>
<organism evidence="3 4">
    <name type="scientific">Cryptococcus deuterogattii Ram5</name>
    <dbReference type="NCBI Taxonomy" id="1296110"/>
    <lineage>
        <taxon>Eukaryota</taxon>
        <taxon>Fungi</taxon>
        <taxon>Dikarya</taxon>
        <taxon>Basidiomycota</taxon>
        <taxon>Agaricomycotina</taxon>
        <taxon>Tremellomycetes</taxon>
        <taxon>Tremellales</taxon>
        <taxon>Cryptococcaceae</taxon>
        <taxon>Cryptococcus</taxon>
        <taxon>Cryptococcus gattii species complex</taxon>
    </lineage>
</organism>
<feature type="domain" description="GmrSD restriction endonucleases N-terminal" evidence="2">
    <location>
        <begin position="65"/>
        <end position="193"/>
    </location>
</feature>
<accession>A0A0D0UY79</accession>
<proteinExistence type="predicted"/>
<dbReference type="Proteomes" id="UP000053392">
    <property type="component" value="Unassembled WGS sequence"/>
</dbReference>
<protein>
    <recommendedName>
        <fullName evidence="2">GmrSD restriction endonucleases N-terminal domain-containing protein</fullName>
    </recommendedName>
</protein>
<dbReference type="PANTHER" id="PTHR39639:SF1">
    <property type="entry name" value="DUF262 DOMAIN-CONTAINING PROTEIN"/>
    <property type="match status" value="1"/>
</dbReference>
<gene>
    <name evidence="3" type="ORF">I313_06414</name>
</gene>
<sequence>MPEAYPPSPGDSDSLLDELASYGSRTPSPQPGEDDPAALQEYIHKITKGELEAPIHQVMDTKKLYDLIKSEYIDLSPDYQRDVVWTSSKMICLIQSVMLKYYVPPLIFSHNNLRLMNEKMVCIDGKQRCTSIVRFMDGEIPFVSPETKEKLWFKDGPGKRKLLPMPLRRHFEQVNLPAVTYKELGEEQQRDIFQRVQLGVALSSAEKLQAISSPWAHWCSKLEKKYITTPNTLGDLLSWDIKRAKSFQNVVGFVYLVKCKVEGKEATSTGWMSLKGLLEANVPLDPHLMDEAEMAMSIWLIIAQRYYATAFDTVSKRVAPIESWFIPFFILVHMHRLSYSQLAQTIGDMRRELHDVFVGNVFANTKVSRWLLDWINRVETVNKRSLETAEEQWKREKAAQSQAEGEGKKRRKRE</sequence>
<dbReference type="EMBL" id="KN847914">
    <property type="protein sequence ID" value="KIR37690.1"/>
    <property type="molecule type" value="Genomic_DNA"/>
</dbReference>
<dbReference type="PANTHER" id="PTHR39639">
    <property type="entry name" value="CHROMOSOME 16, WHOLE GENOME SHOTGUN SEQUENCE"/>
    <property type="match status" value="1"/>
</dbReference>
<evidence type="ECO:0000259" key="2">
    <source>
        <dbReference type="Pfam" id="PF03235"/>
    </source>
</evidence>
<feature type="region of interest" description="Disordered" evidence="1">
    <location>
        <begin position="1"/>
        <end position="36"/>
    </location>
</feature>